<reference evidence="1 3" key="1">
    <citation type="journal article" date="2008" name="Science">
        <title>The Physcomitrella genome reveals evolutionary insights into the conquest of land by plants.</title>
        <authorList>
            <person name="Rensing S."/>
            <person name="Lang D."/>
            <person name="Zimmer A."/>
            <person name="Terry A."/>
            <person name="Salamov A."/>
            <person name="Shapiro H."/>
            <person name="Nishiyama T."/>
            <person name="Perroud P.-F."/>
            <person name="Lindquist E."/>
            <person name="Kamisugi Y."/>
            <person name="Tanahashi T."/>
            <person name="Sakakibara K."/>
            <person name="Fujita T."/>
            <person name="Oishi K."/>
            <person name="Shin-I T."/>
            <person name="Kuroki Y."/>
            <person name="Toyoda A."/>
            <person name="Suzuki Y."/>
            <person name="Hashimoto A."/>
            <person name="Yamaguchi K."/>
            <person name="Sugano A."/>
            <person name="Kohara Y."/>
            <person name="Fujiyama A."/>
            <person name="Anterola A."/>
            <person name="Aoki S."/>
            <person name="Ashton N."/>
            <person name="Barbazuk W.B."/>
            <person name="Barker E."/>
            <person name="Bennetzen J."/>
            <person name="Bezanilla M."/>
            <person name="Blankenship R."/>
            <person name="Cho S.H."/>
            <person name="Dutcher S."/>
            <person name="Estelle M."/>
            <person name="Fawcett J.A."/>
            <person name="Gundlach H."/>
            <person name="Hanada K."/>
            <person name="Heyl A."/>
            <person name="Hicks K.A."/>
            <person name="Hugh J."/>
            <person name="Lohr M."/>
            <person name="Mayer K."/>
            <person name="Melkozernov A."/>
            <person name="Murata T."/>
            <person name="Nelson D."/>
            <person name="Pils B."/>
            <person name="Prigge M."/>
            <person name="Reiss B."/>
            <person name="Renner T."/>
            <person name="Rombauts S."/>
            <person name="Rushton P."/>
            <person name="Sanderfoot A."/>
            <person name="Schween G."/>
            <person name="Shiu S.-H."/>
            <person name="Stueber K."/>
            <person name="Theodoulou F.L."/>
            <person name="Tu H."/>
            <person name="Van de Peer Y."/>
            <person name="Verrier P.J."/>
            <person name="Waters E."/>
            <person name="Wood A."/>
            <person name="Yang L."/>
            <person name="Cove D."/>
            <person name="Cuming A."/>
            <person name="Hasebe M."/>
            <person name="Lucas S."/>
            <person name="Mishler D.B."/>
            <person name="Reski R."/>
            <person name="Grigoriev I."/>
            <person name="Quatrano R.S."/>
            <person name="Boore J.L."/>
        </authorList>
    </citation>
    <scope>NUCLEOTIDE SEQUENCE [LARGE SCALE GENOMIC DNA]</scope>
    <source>
        <strain evidence="2 3">cv. Gransden 2004</strain>
    </source>
</reference>
<keyword evidence="3" id="KW-1185">Reference proteome</keyword>
<reference evidence="1 3" key="2">
    <citation type="journal article" date="2018" name="Plant J.">
        <title>The Physcomitrella patens chromosome-scale assembly reveals moss genome structure and evolution.</title>
        <authorList>
            <person name="Lang D."/>
            <person name="Ullrich K.K."/>
            <person name="Murat F."/>
            <person name="Fuchs J."/>
            <person name="Jenkins J."/>
            <person name="Haas F.B."/>
            <person name="Piednoel M."/>
            <person name="Gundlach H."/>
            <person name="Van Bel M."/>
            <person name="Meyberg R."/>
            <person name="Vives C."/>
            <person name="Morata J."/>
            <person name="Symeonidi A."/>
            <person name="Hiss M."/>
            <person name="Muchero W."/>
            <person name="Kamisugi Y."/>
            <person name="Saleh O."/>
            <person name="Blanc G."/>
            <person name="Decker E.L."/>
            <person name="van Gessel N."/>
            <person name="Grimwood J."/>
            <person name="Hayes R.D."/>
            <person name="Graham S.W."/>
            <person name="Gunter L.E."/>
            <person name="McDaniel S.F."/>
            <person name="Hoernstein S.N.W."/>
            <person name="Larsson A."/>
            <person name="Li F.W."/>
            <person name="Perroud P.F."/>
            <person name="Phillips J."/>
            <person name="Ranjan P."/>
            <person name="Rokshar D.S."/>
            <person name="Rothfels C.J."/>
            <person name="Schneider L."/>
            <person name="Shu S."/>
            <person name="Stevenson D.W."/>
            <person name="Thummler F."/>
            <person name="Tillich M."/>
            <person name="Villarreal Aguilar J.C."/>
            <person name="Widiez T."/>
            <person name="Wong G.K."/>
            <person name="Wymore A."/>
            <person name="Zhang Y."/>
            <person name="Zimmer A.D."/>
            <person name="Quatrano R.S."/>
            <person name="Mayer K.F.X."/>
            <person name="Goodstein D."/>
            <person name="Casacuberta J.M."/>
            <person name="Vandepoele K."/>
            <person name="Reski R."/>
            <person name="Cuming A.C."/>
            <person name="Tuskan G.A."/>
            <person name="Maumus F."/>
            <person name="Salse J."/>
            <person name="Schmutz J."/>
            <person name="Rensing S.A."/>
        </authorList>
    </citation>
    <scope>NUCLEOTIDE SEQUENCE [LARGE SCALE GENOMIC DNA]</scope>
    <source>
        <strain evidence="2 3">cv. Gransden 2004</strain>
    </source>
</reference>
<evidence type="ECO:0000313" key="2">
    <source>
        <dbReference type="EnsemblPlants" id="PAC:32972359.CDS.1"/>
    </source>
</evidence>
<reference evidence="2" key="3">
    <citation type="submission" date="2020-12" db="UniProtKB">
        <authorList>
            <consortium name="EnsemblPlants"/>
        </authorList>
    </citation>
    <scope>IDENTIFICATION</scope>
</reference>
<organism evidence="1">
    <name type="scientific">Physcomitrium patens</name>
    <name type="common">Spreading-leaved earth moss</name>
    <name type="synonym">Physcomitrella patens</name>
    <dbReference type="NCBI Taxonomy" id="3218"/>
    <lineage>
        <taxon>Eukaryota</taxon>
        <taxon>Viridiplantae</taxon>
        <taxon>Streptophyta</taxon>
        <taxon>Embryophyta</taxon>
        <taxon>Bryophyta</taxon>
        <taxon>Bryophytina</taxon>
        <taxon>Bryopsida</taxon>
        <taxon>Funariidae</taxon>
        <taxon>Funariales</taxon>
        <taxon>Funariaceae</taxon>
        <taxon>Physcomitrium</taxon>
    </lineage>
</organism>
<dbReference type="GO" id="GO:0003676">
    <property type="term" value="F:nucleic acid binding"/>
    <property type="evidence" value="ECO:0007669"/>
    <property type="project" value="InterPro"/>
</dbReference>
<accession>A0A2K1JQQ2</accession>
<protein>
    <recommendedName>
        <fullName evidence="4">Tc1-like transposase DDE domain-containing protein</fullName>
    </recommendedName>
</protein>
<dbReference type="InterPro" id="IPR036397">
    <property type="entry name" value="RNaseH_sf"/>
</dbReference>
<dbReference type="Gramene" id="Pp3c12_13980V3.1">
    <property type="protein sequence ID" value="PAC:32972359.CDS.1"/>
    <property type="gene ID" value="Pp3c12_13980"/>
</dbReference>
<dbReference type="PaxDb" id="3218-PP1S70_245V6.1"/>
<dbReference type="AlphaFoldDB" id="A0A2K1JQQ2"/>
<evidence type="ECO:0000313" key="1">
    <source>
        <dbReference type="EMBL" id="PNR43865.1"/>
    </source>
</evidence>
<gene>
    <name evidence="1" type="ORF">PHYPA_016248</name>
</gene>
<sequence length="69" mass="8026">MAEVEGRMDAKQFVKILEKNLLPSIEEFGISDEEVIFQEDNNPKHNSKLAWKSFNHHGIKVMDWPTQSL</sequence>
<dbReference type="Proteomes" id="UP000006727">
    <property type="component" value="Chromosome 12"/>
</dbReference>
<evidence type="ECO:0008006" key="4">
    <source>
        <dbReference type="Google" id="ProtNLM"/>
    </source>
</evidence>
<dbReference type="EMBL" id="ABEU02000012">
    <property type="protein sequence ID" value="PNR43865.1"/>
    <property type="molecule type" value="Genomic_DNA"/>
</dbReference>
<dbReference type="Gene3D" id="3.30.420.10">
    <property type="entry name" value="Ribonuclease H-like superfamily/Ribonuclease H"/>
    <property type="match status" value="1"/>
</dbReference>
<dbReference type="STRING" id="3218.A0A2K1JQQ2"/>
<name>A0A2K1JQQ2_PHYPA</name>
<evidence type="ECO:0000313" key="3">
    <source>
        <dbReference type="Proteomes" id="UP000006727"/>
    </source>
</evidence>
<dbReference type="EnsemblPlants" id="Pp3c12_13980V3.1">
    <property type="protein sequence ID" value="PAC:32972359.CDS.1"/>
    <property type="gene ID" value="Pp3c12_13980"/>
</dbReference>
<proteinExistence type="predicted"/>
<dbReference type="InParanoid" id="A0A2K1JQQ2"/>